<proteinExistence type="predicted"/>
<dbReference type="AlphaFoldDB" id="A0A9D4NMG4"/>
<accession>A0A9D4NMG4</accession>
<sequence>MSTIVVVIHGLFYRLSLPIYYSADNGRTSLMSGMVSTSMSMIFKAANVHPPLSVLGTYLWIFKSLRVKSDSRIPGDAFVFELRLDGGEH</sequence>
<reference evidence="1" key="2">
    <citation type="submission" date="2020-11" db="EMBL/GenBank/DDBJ databases">
        <authorList>
            <person name="McCartney M.A."/>
            <person name="Auch B."/>
            <person name="Kono T."/>
            <person name="Mallez S."/>
            <person name="Becker A."/>
            <person name="Gohl D.M."/>
            <person name="Silverstein K.A.T."/>
            <person name="Koren S."/>
            <person name="Bechman K.B."/>
            <person name="Herman A."/>
            <person name="Abrahante J.E."/>
            <person name="Garbe J."/>
        </authorList>
    </citation>
    <scope>NUCLEOTIDE SEQUENCE</scope>
    <source>
        <strain evidence="1">Duluth1</strain>
        <tissue evidence="1">Whole animal</tissue>
    </source>
</reference>
<reference evidence="1" key="1">
    <citation type="journal article" date="2019" name="bioRxiv">
        <title>The Genome of the Zebra Mussel, Dreissena polymorpha: A Resource for Invasive Species Research.</title>
        <authorList>
            <person name="McCartney M.A."/>
            <person name="Auch B."/>
            <person name="Kono T."/>
            <person name="Mallez S."/>
            <person name="Zhang Y."/>
            <person name="Obille A."/>
            <person name="Becker A."/>
            <person name="Abrahante J.E."/>
            <person name="Garbe J."/>
            <person name="Badalamenti J.P."/>
            <person name="Herman A."/>
            <person name="Mangelson H."/>
            <person name="Liachko I."/>
            <person name="Sullivan S."/>
            <person name="Sone E.D."/>
            <person name="Koren S."/>
            <person name="Silverstein K.A.T."/>
            <person name="Beckman K.B."/>
            <person name="Gohl D.M."/>
        </authorList>
    </citation>
    <scope>NUCLEOTIDE SEQUENCE</scope>
    <source>
        <strain evidence="1">Duluth1</strain>
        <tissue evidence="1">Whole animal</tissue>
    </source>
</reference>
<name>A0A9D4NMG4_DREPO</name>
<organism evidence="1 2">
    <name type="scientific">Dreissena polymorpha</name>
    <name type="common">Zebra mussel</name>
    <name type="synonym">Mytilus polymorpha</name>
    <dbReference type="NCBI Taxonomy" id="45954"/>
    <lineage>
        <taxon>Eukaryota</taxon>
        <taxon>Metazoa</taxon>
        <taxon>Spiralia</taxon>
        <taxon>Lophotrochozoa</taxon>
        <taxon>Mollusca</taxon>
        <taxon>Bivalvia</taxon>
        <taxon>Autobranchia</taxon>
        <taxon>Heteroconchia</taxon>
        <taxon>Euheterodonta</taxon>
        <taxon>Imparidentia</taxon>
        <taxon>Neoheterodontei</taxon>
        <taxon>Myida</taxon>
        <taxon>Dreissenoidea</taxon>
        <taxon>Dreissenidae</taxon>
        <taxon>Dreissena</taxon>
    </lineage>
</organism>
<keyword evidence="2" id="KW-1185">Reference proteome</keyword>
<protein>
    <submittedName>
        <fullName evidence="1">Uncharacterized protein</fullName>
    </submittedName>
</protein>
<evidence type="ECO:0000313" key="2">
    <source>
        <dbReference type="Proteomes" id="UP000828390"/>
    </source>
</evidence>
<dbReference type="Proteomes" id="UP000828390">
    <property type="component" value="Unassembled WGS sequence"/>
</dbReference>
<comment type="caution">
    <text evidence="1">The sequence shown here is derived from an EMBL/GenBank/DDBJ whole genome shotgun (WGS) entry which is preliminary data.</text>
</comment>
<dbReference type="EMBL" id="JAIWYP010000001">
    <property type="protein sequence ID" value="KAH3896172.1"/>
    <property type="molecule type" value="Genomic_DNA"/>
</dbReference>
<evidence type="ECO:0000313" key="1">
    <source>
        <dbReference type="EMBL" id="KAH3896172.1"/>
    </source>
</evidence>
<gene>
    <name evidence="1" type="ORF">DPMN_020345</name>
</gene>